<dbReference type="EMBL" id="JAHRHJ020000003">
    <property type="protein sequence ID" value="KAH9322796.1"/>
    <property type="molecule type" value="Genomic_DNA"/>
</dbReference>
<name>A0AA38GGS5_TAXCH</name>
<evidence type="ECO:0000256" key="1">
    <source>
        <dbReference type="ARBA" id="ARBA00001954"/>
    </source>
</evidence>
<reference evidence="9 10" key="1">
    <citation type="journal article" date="2021" name="Nat. Plants">
        <title>The Taxus genome provides insights into paclitaxel biosynthesis.</title>
        <authorList>
            <person name="Xiong X."/>
            <person name="Gou J."/>
            <person name="Liao Q."/>
            <person name="Li Y."/>
            <person name="Zhou Q."/>
            <person name="Bi G."/>
            <person name="Li C."/>
            <person name="Du R."/>
            <person name="Wang X."/>
            <person name="Sun T."/>
            <person name="Guo L."/>
            <person name="Liang H."/>
            <person name="Lu P."/>
            <person name="Wu Y."/>
            <person name="Zhang Z."/>
            <person name="Ro D.K."/>
            <person name="Shang Y."/>
            <person name="Huang S."/>
            <person name="Yan J."/>
        </authorList>
    </citation>
    <scope>NUCLEOTIDE SEQUENCE [LARGE SCALE GENOMIC DNA]</scope>
    <source>
        <strain evidence="9">Ta-2019</strain>
    </source>
</reference>
<evidence type="ECO:0000256" key="2">
    <source>
        <dbReference type="ARBA" id="ARBA00022964"/>
    </source>
</evidence>
<feature type="compositionally biased region" description="Basic and acidic residues" evidence="8">
    <location>
        <begin position="95"/>
        <end position="104"/>
    </location>
</feature>
<dbReference type="AlphaFoldDB" id="A0AA38GGS5"/>
<comment type="similarity">
    <text evidence="5">Belongs to the 2-oxoadipate dioxygenase/decarboxylase family.</text>
</comment>
<dbReference type="GO" id="GO:0051213">
    <property type="term" value="F:dioxygenase activity"/>
    <property type="evidence" value="ECO:0007669"/>
    <property type="project" value="UniProtKB-KW"/>
</dbReference>
<proteinExistence type="inferred from homology"/>
<organism evidence="9 10">
    <name type="scientific">Taxus chinensis</name>
    <name type="common">Chinese yew</name>
    <name type="synonym">Taxus wallichiana var. chinensis</name>
    <dbReference type="NCBI Taxonomy" id="29808"/>
    <lineage>
        <taxon>Eukaryota</taxon>
        <taxon>Viridiplantae</taxon>
        <taxon>Streptophyta</taxon>
        <taxon>Embryophyta</taxon>
        <taxon>Tracheophyta</taxon>
        <taxon>Spermatophyta</taxon>
        <taxon>Pinopsida</taxon>
        <taxon>Pinidae</taxon>
        <taxon>Conifers II</taxon>
        <taxon>Cupressales</taxon>
        <taxon>Taxaceae</taxon>
        <taxon>Taxus</taxon>
    </lineage>
</organism>
<sequence>MASSSASGGVQGQVENTLVPMKHDPNSPLWRHVTVVDNIVGGGCRVWTCHGCQAQYKSSYSRVKIHLTGVGGVVIKRCPKISNEKMVEYLREQEEADKQAERNRTRIIPLQRRSSSLPPTPRPTSHPFIQTQSQPFDEESPEGSRKRPKGALEKAFNIEKMEVVDEKLDLPLTTLVLRRLVKVREALSSMVISNVWLVWRQSNTKKVTRVKSWVLDEDWWAKVEYLLSFTEPILSMIRYVDTDEACLGEIYDGIDSMLECIRDLIQKKGKIQKRPSTIPETFFRKVLEATENIYLNKNPTATSVLDLVRRYDGGQLCYDHFAFRTFDVDGCGISAMAQFFLDFGYVVRDELRFPKKHLRALWFSPPEHLLDCKGEGVNGPLPRIFISELLVDKLSPEAQVIIKKYTDVSAHGNKYAALASVTGSLTWPTPLFSDYQLLARESEYAAWTLVNGYALNHLTISVHRLKSDVRKIEKLNELIQSNKFKLNSEGSILKVSPDGRLLQSSTVADSMVFHFAEGTSESVPASYIEFAERLVSPEYENLPDDKILECHRRDGFEVGNADKIFESTSAGQICQKLAC</sequence>
<dbReference type="EC" id="1.13.11.93" evidence="6"/>
<dbReference type="InterPro" id="IPR009770">
    <property type="entry name" value="HGLS"/>
</dbReference>
<evidence type="ECO:0000256" key="4">
    <source>
        <dbReference type="ARBA" id="ARBA00023004"/>
    </source>
</evidence>
<dbReference type="CDD" id="cd16350">
    <property type="entry name" value="VOC_like"/>
    <property type="match status" value="1"/>
</dbReference>
<comment type="cofactor">
    <cofactor evidence="1">
        <name>Fe(2+)</name>
        <dbReference type="ChEBI" id="CHEBI:29033"/>
    </cofactor>
</comment>
<feature type="region of interest" description="Disordered" evidence="8">
    <location>
        <begin position="95"/>
        <end position="149"/>
    </location>
</feature>
<dbReference type="Gene3D" id="3.10.180.50">
    <property type="match status" value="1"/>
</dbReference>
<evidence type="ECO:0000256" key="8">
    <source>
        <dbReference type="SAM" id="MobiDB-lite"/>
    </source>
</evidence>
<dbReference type="PANTHER" id="PTHR31136:SF5">
    <property type="entry name" value="2-OXOADIPATE DIOXYGENASE_DECARBOXYLASE, CHLOROPLASTIC"/>
    <property type="match status" value="1"/>
</dbReference>
<evidence type="ECO:0000313" key="10">
    <source>
        <dbReference type="Proteomes" id="UP000824469"/>
    </source>
</evidence>
<dbReference type="PANTHER" id="PTHR31136">
    <property type="entry name" value="DUF1338 DOMAIN-CONTAINING PROTEIN"/>
    <property type="match status" value="1"/>
</dbReference>
<protein>
    <recommendedName>
        <fullName evidence="6">2-oxoadipate dioxygenase/decarboxylase</fullName>
        <ecNumber evidence="6">1.13.11.93</ecNumber>
    </recommendedName>
    <alternativeName>
        <fullName evidence="7">2-hydroxyglutarate synthase</fullName>
    </alternativeName>
</protein>
<comment type="caution">
    <text evidence="9">The sequence shown here is derived from an EMBL/GenBank/DDBJ whole genome shotgun (WGS) entry which is preliminary data.</text>
</comment>
<evidence type="ECO:0000256" key="6">
    <source>
        <dbReference type="ARBA" id="ARBA00035023"/>
    </source>
</evidence>
<evidence type="ECO:0000256" key="5">
    <source>
        <dbReference type="ARBA" id="ARBA00035013"/>
    </source>
</evidence>
<gene>
    <name evidence="9" type="ORF">KI387_017435</name>
</gene>
<evidence type="ECO:0000313" key="9">
    <source>
        <dbReference type="EMBL" id="KAH9322796.1"/>
    </source>
</evidence>
<dbReference type="Proteomes" id="UP000824469">
    <property type="component" value="Unassembled WGS sequence"/>
</dbReference>
<keyword evidence="10" id="KW-1185">Reference proteome</keyword>
<keyword evidence="3" id="KW-0560">Oxidoreductase</keyword>
<dbReference type="SMART" id="SM01150">
    <property type="entry name" value="DUF1338"/>
    <property type="match status" value="1"/>
</dbReference>
<keyword evidence="2" id="KW-0223">Dioxygenase</keyword>
<evidence type="ECO:0000256" key="3">
    <source>
        <dbReference type="ARBA" id="ARBA00023002"/>
    </source>
</evidence>
<dbReference type="Pfam" id="PF07063">
    <property type="entry name" value="HGLS"/>
    <property type="match status" value="1"/>
</dbReference>
<evidence type="ECO:0000256" key="7">
    <source>
        <dbReference type="ARBA" id="ARBA00035045"/>
    </source>
</evidence>
<accession>A0AA38GGS5</accession>
<keyword evidence="4" id="KW-0408">Iron</keyword>